<dbReference type="SUPFAM" id="SSF56487">
    <property type="entry name" value="SRCR-like"/>
    <property type="match status" value="2"/>
</dbReference>
<dbReference type="GO" id="GO:0016020">
    <property type="term" value="C:membrane"/>
    <property type="evidence" value="ECO:0007669"/>
    <property type="project" value="InterPro"/>
</dbReference>
<feature type="domain" description="EGF-like" evidence="10">
    <location>
        <begin position="355"/>
        <end position="395"/>
    </location>
</feature>
<dbReference type="OrthoDB" id="5979010at2759"/>
<evidence type="ECO:0000256" key="3">
    <source>
        <dbReference type="ARBA" id="ARBA00022737"/>
    </source>
</evidence>
<feature type="domain" description="SRCR" evidence="12">
    <location>
        <begin position="559"/>
        <end position="657"/>
    </location>
</feature>
<dbReference type="InterPro" id="IPR001190">
    <property type="entry name" value="SRCR"/>
</dbReference>
<keyword evidence="4 8" id="KW-1015">Disulfide bond</keyword>
<evidence type="ECO:0000259" key="11">
    <source>
        <dbReference type="PROSITE" id="PS50041"/>
    </source>
</evidence>
<dbReference type="Gene3D" id="2.10.25.10">
    <property type="entry name" value="Laminin"/>
    <property type="match status" value="2"/>
</dbReference>
<dbReference type="GO" id="GO:0005509">
    <property type="term" value="F:calcium ion binding"/>
    <property type="evidence" value="ECO:0007669"/>
    <property type="project" value="InterPro"/>
</dbReference>
<proteinExistence type="predicted"/>
<dbReference type="PROSITE" id="PS01186">
    <property type="entry name" value="EGF_2"/>
    <property type="match status" value="2"/>
</dbReference>
<dbReference type="STRING" id="50429.A0A2B4R3M9"/>
<dbReference type="InterPro" id="IPR035914">
    <property type="entry name" value="Sperma_CUB_dom_sf"/>
</dbReference>
<dbReference type="EMBL" id="LSMT01001930">
    <property type="protein sequence ID" value="PFX11756.1"/>
    <property type="molecule type" value="Genomic_DNA"/>
</dbReference>
<organism evidence="13 14">
    <name type="scientific">Stylophora pistillata</name>
    <name type="common">Smooth cauliflower coral</name>
    <dbReference type="NCBI Taxonomy" id="50429"/>
    <lineage>
        <taxon>Eukaryota</taxon>
        <taxon>Metazoa</taxon>
        <taxon>Cnidaria</taxon>
        <taxon>Anthozoa</taxon>
        <taxon>Hexacorallia</taxon>
        <taxon>Scleractinia</taxon>
        <taxon>Astrocoeniina</taxon>
        <taxon>Pocilloporidae</taxon>
        <taxon>Stylophora</taxon>
    </lineage>
</organism>
<dbReference type="InterPro" id="IPR018378">
    <property type="entry name" value="C-type_lectin_CS"/>
</dbReference>
<evidence type="ECO:0000256" key="4">
    <source>
        <dbReference type="ARBA" id="ARBA00023157"/>
    </source>
</evidence>
<feature type="disulfide bond" evidence="8">
    <location>
        <begin position="626"/>
        <end position="636"/>
    </location>
</feature>
<dbReference type="InterPro" id="IPR009030">
    <property type="entry name" value="Growth_fac_rcpt_cys_sf"/>
</dbReference>
<dbReference type="Pfam" id="PF00530">
    <property type="entry name" value="SRCR"/>
    <property type="match status" value="2"/>
</dbReference>
<dbReference type="InterPro" id="IPR000152">
    <property type="entry name" value="EGF-type_Asp/Asn_hydroxyl_site"/>
</dbReference>
<dbReference type="FunFam" id="3.10.250.10:FF:000001">
    <property type="entry name" value="Lysyl oxidase 4 isoform X1"/>
    <property type="match status" value="1"/>
</dbReference>
<dbReference type="PROSITE" id="PS50026">
    <property type="entry name" value="EGF_3"/>
    <property type="match status" value="2"/>
</dbReference>
<dbReference type="Proteomes" id="UP000225706">
    <property type="component" value="Unassembled WGS sequence"/>
</dbReference>
<dbReference type="SMART" id="SM00042">
    <property type="entry name" value="CUB"/>
    <property type="match status" value="1"/>
</dbReference>
<feature type="domain" description="EGF-like" evidence="10">
    <location>
        <begin position="396"/>
        <end position="437"/>
    </location>
</feature>
<dbReference type="CDD" id="cd00037">
    <property type="entry name" value="CLECT"/>
    <property type="match status" value="1"/>
</dbReference>
<feature type="disulfide bond" evidence="8">
    <location>
        <begin position="582"/>
        <end position="646"/>
    </location>
</feature>
<dbReference type="InterPro" id="IPR000742">
    <property type="entry name" value="EGF"/>
</dbReference>
<keyword evidence="3" id="KW-0677">Repeat</keyword>
<protein>
    <submittedName>
        <fullName evidence="13">Deleted in malignant brain tumors 1 protein</fullName>
    </submittedName>
</protein>
<dbReference type="CDD" id="cd00054">
    <property type="entry name" value="EGF_CA"/>
    <property type="match status" value="2"/>
</dbReference>
<dbReference type="Pfam" id="PF07645">
    <property type="entry name" value="EGF_CA"/>
    <property type="match status" value="2"/>
</dbReference>
<comment type="caution">
    <text evidence="8">Lacks conserved residue(s) required for the propagation of feature annotation.</text>
</comment>
<dbReference type="InterPro" id="IPR036772">
    <property type="entry name" value="SRCR-like_dom_sf"/>
</dbReference>
<keyword evidence="14" id="KW-1185">Reference proteome</keyword>
<dbReference type="InterPro" id="IPR018097">
    <property type="entry name" value="EGF_Ca-bd_CS"/>
</dbReference>
<evidence type="ECO:0000259" key="9">
    <source>
        <dbReference type="PROSITE" id="PS01180"/>
    </source>
</evidence>
<evidence type="ECO:0000313" key="13">
    <source>
        <dbReference type="EMBL" id="PFX11756.1"/>
    </source>
</evidence>
<keyword evidence="2" id="KW-0732">Signal</keyword>
<feature type="disulfide bond" evidence="6">
    <location>
        <begin position="447"/>
        <end position="474"/>
    </location>
</feature>
<keyword evidence="1 7" id="KW-0245">EGF-like domain</keyword>
<dbReference type="Gene3D" id="3.10.100.10">
    <property type="entry name" value="Mannose-Binding Protein A, subunit A"/>
    <property type="match status" value="1"/>
</dbReference>
<dbReference type="SUPFAM" id="SSF56436">
    <property type="entry name" value="C-type lectin-like"/>
    <property type="match status" value="1"/>
</dbReference>
<feature type="domain" description="C-type lectin" evidence="11">
    <location>
        <begin position="237"/>
        <end position="353"/>
    </location>
</feature>
<reference evidence="14" key="1">
    <citation type="journal article" date="2017" name="bioRxiv">
        <title>Comparative analysis of the genomes of Stylophora pistillata and Acropora digitifera provides evidence for extensive differences between species of corals.</title>
        <authorList>
            <person name="Voolstra C.R."/>
            <person name="Li Y."/>
            <person name="Liew Y.J."/>
            <person name="Baumgarten S."/>
            <person name="Zoccola D."/>
            <person name="Flot J.-F."/>
            <person name="Tambutte S."/>
            <person name="Allemand D."/>
            <person name="Aranda M."/>
        </authorList>
    </citation>
    <scope>NUCLEOTIDE SEQUENCE [LARGE SCALE GENOMIC DNA]</scope>
</reference>
<dbReference type="PANTHER" id="PTHR19331:SF465">
    <property type="entry name" value="EGG PEPTIDE SPERACT RECEPTOR"/>
    <property type="match status" value="1"/>
</dbReference>
<dbReference type="PROSITE" id="PS00010">
    <property type="entry name" value="ASX_HYDROXYL"/>
    <property type="match status" value="2"/>
</dbReference>
<dbReference type="SMART" id="SM00179">
    <property type="entry name" value="EGF_CA"/>
    <property type="match status" value="2"/>
</dbReference>
<dbReference type="SMART" id="SM00034">
    <property type="entry name" value="CLECT"/>
    <property type="match status" value="1"/>
</dbReference>
<dbReference type="SMART" id="SM00181">
    <property type="entry name" value="EGF"/>
    <property type="match status" value="2"/>
</dbReference>
<dbReference type="PROSITE" id="PS01187">
    <property type="entry name" value="EGF_CA"/>
    <property type="match status" value="1"/>
</dbReference>
<dbReference type="PRINTS" id="PR00258">
    <property type="entry name" value="SPERACTRCPTR"/>
</dbReference>
<dbReference type="Pfam" id="PF00431">
    <property type="entry name" value="CUB"/>
    <property type="match status" value="1"/>
</dbReference>
<evidence type="ECO:0000256" key="6">
    <source>
        <dbReference type="PROSITE-ProRule" id="PRU00059"/>
    </source>
</evidence>
<dbReference type="FunFam" id="3.10.250.10:FF:000006">
    <property type="entry name" value="neurotrypsin isoform X2"/>
    <property type="match status" value="1"/>
</dbReference>
<dbReference type="InterPro" id="IPR000859">
    <property type="entry name" value="CUB_dom"/>
</dbReference>
<dbReference type="InterPro" id="IPR001881">
    <property type="entry name" value="EGF-like_Ca-bd_dom"/>
</dbReference>
<feature type="domain" description="CUB" evidence="9">
    <location>
        <begin position="447"/>
        <end position="554"/>
    </location>
</feature>
<dbReference type="InterPro" id="IPR049883">
    <property type="entry name" value="NOTCH1_EGF-like"/>
</dbReference>
<dbReference type="InterPro" id="IPR016186">
    <property type="entry name" value="C-type_lectin-like/link_sf"/>
</dbReference>
<keyword evidence="5" id="KW-0325">Glycoprotein</keyword>
<dbReference type="PROSITE" id="PS00420">
    <property type="entry name" value="SRCR_1"/>
    <property type="match status" value="1"/>
</dbReference>
<dbReference type="Gene3D" id="3.10.250.10">
    <property type="entry name" value="SRCR-like domain"/>
    <property type="match status" value="2"/>
</dbReference>
<dbReference type="SUPFAM" id="SSF49854">
    <property type="entry name" value="Spermadhesin, CUB domain"/>
    <property type="match status" value="1"/>
</dbReference>
<dbReference type="PROSITE" id="PS50287">
    <property type="entry name" value="SRCR_2"/>
    <property type="match status" value="2"/>
</dbReference>
<dbReference type="PROSITE" id="PS00615">
    <property type="entry name" value="C_TYPE_LECTIN_1"/>
    <property type="match status" value="1"/>
</dbReference>
<dbReference type="AlphaFoldDB" id="A0A2B4R3M9"/>
<sequence length="758" mass="83675">MADSRSFASQVFSQLPKVQVTVKHSASNQSQDAMSVWIESLSTGQFEVCLRESRTFDGPHSNLLVNWMAYTNYPSSWGAKGSSEVVFSEYETPNARNSYALCKNINFTSPLYEPPVVLTTVLNGPNNRVNIGSQVKGPLVSWLEEVTKSYFRVCIKDDAGHDGQRANINVDYLVVGEVVAEINLLPNNKAYGLYSCPFITTSGFRICVKEVFVNRFDPLTVSYAVLADICLEGWAYYKGYCYRRISSCDSWSGSQATCATLGASLPSIHSQEENVYIQSLHGGDHSWLGLSDRNTEGTFVWSDGSQFNFHYWASHQPNNFHDEDCVHTLGVLKNHKYRWNDVNCSDCHKFTCKKDYNECKDFAYDCPVNATCVNNVGSYSCQCPAGFRLNGRNCTDIDECSSGSFSCHSRGQCVNIPGSYDCKCLPGYVGDGKTNCEAPRLTASSSCVLSKLTRTSGYFRITQFGSQYSNNMDCRWNFSSNTKIELVFHSFSTESSIDFVSVYDGGSVSSPLIRKMSGSSLPPPITSSSNNLYVKFSSDGTNAFDGFQATYRVLTAGSIRISGNTAIGRIEVYYDGQWGTVCDDAWDINDANVVCRQLGYTRAKRAYSGATHGQGTGPIWMDDLACSGSESHVYDCRHRGWGNHDCTHSRDASVECLSIRLANGGANYGRMEVYHNGQWGTVCDDSWDMNDADVVCRELGFPSASSAPHRARYGQGSDPIWMDNVRCRGDSSLLNCAHNGWGSHNCGHGEDASVICNT</sequence>
<evidence type="ECO:0000259" key="12">
    <source>
        <dbReference type="PROSITE" id="PS50287"/>
    </source>
</evidence>
<feature type="disulfide bond" evidence="8">
    <location>
        <begin position="595"/>
        <end position="656"/>
    </location>
</feature>
<evidence type="ECO:0000256" key="5">
    <source>
        <dbReference type="ARBA" id="ARBA00023180"/>
    </source>
</evidence>
<dbReference type="FunFam" id="2.10.25.10:FF:000038">
    <property type="entry name" value="Fibrillin 2"/>
    <property type="match status" value="2"/>
</dbReference>
<dbReference type="InterPro" id="IPR001304">
    <property type="entry name" value="C-type_lectin-like"/>
</dbReference>
<dbReference type="Pfam" id="PF00059">
    <property type="entry name" value="Lectin_C"/>
    <property type="match status" value="1"/>
</dbReference>
<evidence type="ECO:0000256" key="2">
    <source>
        <dbReference type="ARBA" id="ARBA00022729"/>
    </source>
</evidence>
<dbReference type="SUPFAM" id="SSF57184">
    <property type="entry name" value="Growth factor receptor domain"/>
    <property type="match status" value="1"/>
</dbReference>
<evidence type="ECO:0000256" key="7">
    <source>
        <dbReference type="PROSITE-ProRule" id="PRU00076"/>
    </source>
</evidence>
<dbReference type="PROSITE" id="PS01180">
    <property type="entry name" value="CUB"/>
    <property type="match status" value="1"/>
</dbReference>
<feature type="domain" description="SRCR" evidence="12">
    <location>
        <begin position="659"/>
        <end position="757"/>
    </location>
</feature>
<dbReference type="PROSITE" id="PS50041">
    <property type="entry name" value="C_TYPE_LECTIN_2"/>
    <property type="match status" value="1"/>
</dbReference>
<dbReference type="SMART" id="SM00202">
    <property type="entry name" value="SR"/>
    <property type="match status" value="2"/>
</dbReference>
<dbReference type="InterPro" id="IPR016187">
    <property type="entry name" value="CTDL_fold"/>
</dbReference>
<dbReference type="PANTHER" id="PTHR19331">
    <property type="entry name" value="SCAVENGER RECEPTOR DOMAIN-CONTAINING"/>
    <property type="match status" value="1"/>
</dbReference>
<gene>
    <name evidence="13" type="primary">DMBT1</name>
    <name evidence="13" type="ORF">AWC38_SpisGene24408</name>
</gene>
<evidence type="ECO:0000259" key="10">
    <source>
        <dbReference type="PROSITE" id="PS50026"/>
    </source>
</evidence>
<evidence type="ECO:0000313" key="14">
    <source>
        <dbReference type="Proteomes" id="UP000225706"/>
    </source>
</evidence>
<accession>A0A2B4R3M9</accession>
<evidence type="ECO:0000256" key="1">
    <source>
        <dbReference type="ARBA" id="ARBA00022536"/>
    </source>
</evidence>
<comment type="caution">
    <text evidence="13">The sequence shown here is derived from an EMBL/GenBank/DDBJ whole genome shotgun (WGS) entry which is preliminary data.</text>
</comment>
<evidence type="ECO:0000256" key="8">
    <source>
        <dbReference type="PROSITE-ProRule" id="PRU00196"/>
    </source>
</evidence>
<name>A0A2B4R3M9_STYPI</name>
<dbReference type="Gene3D" id="2.60.120.290">
    <property type="entry name" value="Spermadhesin, CUB domain"/>
    <property type="match status" value="1"/>
</dbReference>
<dbReference type="CDD" id="cd00041">
    <property type="entry name" value="CUB"/>
    <property type="match status" value="1"/>
</dbReference>